<name>A0AAU6SP09_UNCXX</name>
<evidence type="ECO:0000259" key="1">
    <source>
        <dbReference type="Pfam" id="PF20215"/>
    </source>
</evidence>
<dbReference type="Pfam" id="PF20215">
    <property type="entry name" value="DUF6575"/>
    <property type="match status" value="1"/>
</dbReference>
<gene>
    <name evidence="3" type="ORF">MRN70_02435</name>
</gene>
<dbReference type="AlphaFoldDB" id="A0AAU6SP09"/>
<protein>
    <submittedName>
        <fullName evidence="3">Uncharacterized protein</fullName>
    </submittedName>
</protein>
<dbReference type="Pfam" id="PF23871">
    <property type="entry name" value="DUF7226"/>
    <property type="match status" value="1"/>
</dbReference>
<sequence length="422" mass="48962">MSAKDDLLFLTSSRCGSLYYHNVYSYYDEPLIFTALNEYDQLFFCYSLGCDEQHDRWIIVPASQEKVNRLEQKDIPIVHMIKPSVSAKVLLTKIGLDTNEVSEEFVVAKKLPYKMPQDNVFIRENINYDGRRKHSHRIRIAKKSNKDIISETLNQVSEVFGEFCRHYLKKHEISVSFYPRDAVEGSFVYRVKTATKDEIDFRTKGYELLSKVSSHEDFLSSLEAQEIDLRIVRKLFDLIGSNDIEIQLIDEDSTQTILGLEPNYVEELLPDINDKLGSYLDSTMVPQADSLERIRLYLNIVDRNRVVTAKELGVEPRQVSYYRDACKLLSLIHDYSSLTPLGMKVAVSQNDEEWVKIIQRQFEESDCGHIWMIKQDVSSILDIQENSAAEFLIENCNGLSDNTSRRRAQTLKSWVRKFKEFA</sequence>
<feature type="domain" description="DUF7226" evidence="2">
    <location>
        <begin position="309"/>
        <end position="416"/>
    </location>
</feature>
<proteinExistence type="predicted"/>
<dbReference type="InterPro" id="IPR046482">
    <property type="entry name" value="DUF6575"/>
</dbReference>
<evidence type="ECO:0000259" key="2">
    <source>
        <dbReference type="Pfam" id="PF23871"/>
    </source>
</evidence>
<dbReference type="EMBL" id="CP095338">
    <property type="protein sequence ID" value="XAG21711.1"/>
    <property type="molecule type" value="Genomic_DNA"/>
</dbReference>
<reference evidence="3" key="1">
    <citation type="submission" date="2022-03" db="EMBL/GenBank/DDBJ databases">
        <title>Sea Food Isolates.</title>
        <authorList>
            <person name="Li c."/>
        </authorList>
    </citation>
    <scope>NUCLEOTIDE SEQUENCE</scope>
    <source>
        <strain evidence="3">19PA01SH03</strain>
    </source>
</reference>
<organism evidence="3">
    <name type="scientific">bacterium 19PA01SH03</name>
    <dbReference type="NCBI Taxonomy" id="2920705"/>
    <lineage>
        <taxon>Bacteria</taxon>
    </lineage>
</organism>
<evidence type="ECO:0000313" key="3">
    <source>
        <dbReference type="EMBL" id="XAG21711.1"/>
    </source>
</evidence>
<accession>A0AAU6SP09</accession>
<feature type="domain" description="DUF6575" evidence="1">
    <location>
        <begin position="8"/>
        <end position="196"/>
    </location>
</feature>
<dbReference type="InterPro" id="IPR055650">
    <property type="entry name" value="DUF7226"/>
</dbReference>